<dbReference type="WBParaSite" id="L893_g28819.t1">
    <property type="protein sequence ID" value="L893_g28819.t1"/>
    <property type="gene ID" value="L893_g28819"/>
</dbReference>
<dbReference type="AlphaFoldDB" id="A0A1I7ZQ63"/>
<evidence type="ECO:0000256" key="6">
    <source>
        <dbReference type="ARBA" id="ARBA00022771"/>
    </source>
</evidence>
<keyword evidence="5" id="KW-0677">Repeat</keyword>
<dbReference type="Proteomes" id="UP000095287">
    <property type="component" value="Unplaced"/>
</dbReference>
<dbReference type="PROSITE" id="PS51873">
    <property type="entry name" value="TRIAD"/>
    <property type="match status" value="1"/>
</dbReference>
<dbReference type="EC" id="2.3.2.31" evidence="2"/>
<dbReference type="InterPro" id="IPR002867">
    <property type="entry name" value="IBR_dom"/>
</dbReference>
<keyword evidence="10" id="KW-1185">Reference proteome</keyword>
<evidence type="ECO:0000256" key="5">
    <source>
        <dbReference type="ARBA" id="ARBA00022737"/>
    </source>
</evidence>
<evidence type="ECO:0000256" key="2">
    <source>
        <dbReference type="ARBA" id="ARBA00012251"/>
    </source>
</evidence>
<name>A0A1I7ZQ63_9BILA</name>
<keyword evidence="7" id="KW-0833">Ubl conjugation pathway</keyword>
<organism evidence="10 11">
    <name type="scientific">Steinernema glaseri</name>
    <dbReference type="NCBI Taxonomy" id="37863"/>
    <lineage>
        <taxon>Eukaryota</taxon>
        <taxon>Metazoa</taxon>
        <taxon>Ecdysozoa</taxon>
        <taxon>Nematoda</taxon>
        <taxon>Chromadorea</taxon>
        <taxon>Rhabditida</taxon>
        <taxon>Tylenchina</taxon>
        <taxon>Panagrolaimomorpha</taxon>
        <taxon>Strongyloidoidea</taxon>
        <taxon>Steinernematidae</taxon>
        <taxon>Steinernema</taxon>
    </lineage>
</organism>
<keyword evidence="4" id="KW-0479">Metal-binding</keyword>
<dbReference type="GO" id="GO:0016567">
    <property type="term" value="P:protein ubiquitination"/>
    <property type="evidence" value="ECO:0007669"/>
    <property type="project" value="InterPro"/>
</dbReference>
<reference evidence="11" key="1">
    <citation type="submission" date="2016-11" db="UniProtKB">
        <authorList>
            <consortium name="WormBaseParasite"/>
        </authorList>
    </citation>
    <scope>IDENTIFICATION</scope>
</reference>
<keyword evidence="8" id="KW-0862">Zinc</keyword>
<evidence type="ECO:0000256" key="7">
    <source>
        <dbReference type="ARBA" id="ARBA00022786"/>
    </source>
</evidence>
<evidence type="ECO:0000259" key="9">
    <source>
        <dbReference type="PROSITE" id="PS51873"/>
    </source>
</evidence>
<accession>A0A1I7ZQ63</accession>
<dbReference type="CDD" id="cd22584">
    <property type="entry name" value="Rcat_RBR_unk"/>
    <property type="match status" value="1"/>
</dbReference>
<dbReference type="SMART" id="SM00647">
    <property type="entry name" value="IBR"/>
    <property type="match status" value="2"/>
</dbReference>
<dbReference type="SUPFAM" id="SSF57850">
    <property type="entry name" value="RING/U-box"/>
    <property type="match status" value="3"/>
</dbReference>
<protein>
    <recommendedName>
        <fullName evidence="2">RBR-type E3 ubiquitin transferase</fullName>
        <ecNumber evidence="2">2.3.2.31</ecNumber>
    </recommendedName>
</protein>
<proteinExistence type="predicted"/>
<evidence type="ECO:0000256" key="8">
    <source>
        <dbReference type="ARBA" id="ARBA00022833"/>
    </source>
</evidence>
<comment type="catalytic activity">
    <reaction evidence="1">
        <text>[E2 ubiquitin-conjugating enzyme]-S-ubiquitinyl-L-cysteine + [acceptor protein]-L-lysine = [E2 ubiquitin-conjugating enzyme]-L-cysteine + [acceptor protein]-N(6)-ubiquitinyl-L-lysine.</text>
        <dbReference type="EC" id="2.3.2.31"/>
    </reaction>
</comment>
<dbReference type="InterPro" id="IPR044066">
    <property type="entry name" value="TRIAD_supradom"/>
</dbReference>
<keyword evidence="3" id="KW-0808">Transferase</keyword>
<keyword evidence="6" id="KW-0863">Zinc-finger</keyword>
<sequence length="446" mass="50629">MDHLDIDVSNAKSLPTVPPLFSAATPDGDLVIIRNGEFFSNPKGREVVEETRKKDADPKKNIFCEMKTLCLERPQAVEPSAAEKLALKLATEEIESKRSIQTESETLQVEKECGICTEEGFQVALSSCGHFSCVQCWTSYVTHAIHDNRVPMRCFGEKCLEVIPVPVVQSFVHQELVRRYEKQLVNRRLLQDDFLFCKRCEKFLFLATSPTASSRIVICDCGASWCRGCREEAHEPLSCENMRKYEDMLQRSGQSFHNVSLAHVANGVKCPKCAGLIDRTTGCNHMECICGYEFCYACREPFAGSHYDCGTDAREDFALIDGAETVHLGVFQKCILLRRKRSADSLLEMQRRLEKGVSAEKVKALLDRFQQLLEFLERALVHRFLSYGRVRFKSGHFLAQQFGSLEDRLQFLLNRSEVEKGVSKMEAMLGSALRICDSLNERCMRM</sequence>
<dbReference type="PANTHER" id="PTHR11685">
    <property type="entry name" value="RBR FAMILY RING FINGER AND IBR DOMAIN-CONTAINING"/>
    <property type="match status" value="1"/>
</dbReference>
<dbReference type="Gene3D" id="1.20.120.1750">
    <property type="match status" value="1"/>
</dbReference>
<evidence type="ECO:0000256" key="4">
    <source>
        <dbReference type="ARBA" id="ARBA00022723"/>
    </source>
</evidence>
<dbReference type="InterPro" id="IPR013083">
    <property type="entry name" value="Znf_RING/FYVE/PHD"/>
</dbReference>
<evidence type="ECO:0000313" key="11">
    <source>
        <dbReference type="WBParaSite" id="L893_g28819.t1"/>
    </source>
</evidence>
<dbReference type="GO" id="GO:0061630">
    <property type="term" value="F:ubiquitin protein ligase activity"/>
    <property type="evidence" value="ECO:0007669"/>
    <property type="project" value="UniProtKB-EC"/>
</dbReference>
<dbReference type="Pfam" id="PF01485">
    <property type="entry name" value="IBR"/>
    <property type="match status" value="1"/>
</dbReference>
<dbReference type="Gene3D" id="3.30.40.10">
    <property type="entry name" value="Zinc/RING finger domain, C3HC4 (zinc finger)"/>
    <property type="match status" value="1"/>
</dbReference>
<evidence type="ECO:0000313" key="10">
    <source>
        <dbReference type="Proteomes" id="UP000095287"/>
    </source>
</evidence>
<evidence type="ECO:0000256" key="3">
    <source>
        <dbReference type="ARBA" id="ARBA00022679"/>
    </source>
</evidence>
<feature type="domain" description="RING-type" evidence="9">
    <location>
        <begin position="109"/>
        <end position="313"/>
    </location>
</feature>
<evidence type="ECO:0000256" key="1">
    <source>
        <dbReference type="ARBA" id="ARBA00001798"/>
    </source>
</evidence>
<dbReference type="Pfam" id="PF22191">
    <property type="entry name" value="IBR_1"/>
    <property type="match status" value="1"/>
</dbReference>
<dbReference type="GO" id="GO:0008270">
    <property type="term" value="F:zinc ion binding"/>
    <property type="evidence" value="ECO:0007669"/>
    <property type="project" value="UniProtKB-KW"/>
</dbReference>
<dbReference type="InterPro" id="IPR031127">
    <property type="entry name" value="E3_UB_ligase_RBR"/>
</dbReference>